<name>A0ABT8MWS2_9BACL</name>
<comment type="caution">
    <text evidence="1">The sequence shown here is derived from an EMBL/GenBank/DDBJ whole genome shotgun (WGS) entry which is preliminary data.</text>
</comment>
<sequence>MKTIKWMERLFIAVPLLLLLLFAWTYLPNKILDLESAQIAEIEILNGNSIKLIEITEESDIRYLVDDLNNITFQKGVPSIGEKEFGYRTIFLDNEGEVMEDLVIHSSDTVKYQGFFYEAETEAIAYDFIEELASDKTESGD</sequence>
<dbReference type="EMBL" id="JAUJWW010000013">
    <property type="protein sequence ID" value="MDN7229369.1"/>
    <property type="molecule type" value="Genomic_DNA"/>
</dbReference>
<protein>
    <recommendedName>
        <fullName evidence="3">DUF4367 domain-containing protein</fullName>
    </recommendedName>
</protein>
<keyword evidence="2" id="KW-1185">Reference proteome</keyword>
<gene>
    <name evidence="1" type="ORF">QWY15_19080</name>
</gene>
<accession>A0ABT8MWS2</accession>
<reference evidence="1 2" key="1">
    <citation type="submission" date="2023-06" db="EMBL/GenBank/DDBJ databases">
        <title>Novel species in genus Planococcus.</title>
        <authorList>
            <person name="Ning S."/>
        </authorList>
    </citation>
    <scope>NUCLEOTIDE SEQUENCE [LARGE SCALE GENOMIC DNA]</scope>
    <source>
        <strain evidence="1 2">N064</strain>
    </source>
</reference>
<dbReference type="Proteomes" id="UP001172054">
    <property type="component" value="Unassembled WGS sequence"/>
</dbReference>
<proteinExistence type="predicted"/>
<evidence type="ECO:0000313" key="2">
    <source>
        <dbReference type="Proteomes" id="UP001172054"/>
    </source>
</evidence>
<evidence type="ECO:0008006" key="3">
    <source>
        <dbReference type="Google" id="ProtNLM"/>
    </source>
</evidence>
<dbReference type="RefSeq" id="WP_301727337.1">
    <property type="nucleotide sequence ID" value="NZ_JAUJWW010000013.1"/>
</dbReference>
<organism evidence="1 2">
    <name type="scientific">Planococcus liqunii</name>
    <dbReference type="NCBI Taxonomy" id="3058394"/>
    <lineage>
        <taxon>Bacteria</taxon>
        <taxon>Bacillati</taxon>
        <taxon>Bacillota</taxon>
        <taxon>Bacilli</taxon>
        <taxon>Bacillales</taxon>
        <taxon>Caryophanaceae</taxon>
        <taxon>Planococcus</taxon>
    </lineage>
</organism>
<evidence type="ECO:0000313" key="1">
    <source>
        <dbReference type="EMBL" id="MDN7229369.1"/>
    </source>
</evidence>